<evidence type="ECO:0000256" key="4">
    <source>
        <dbReference type="ARBA" id="ARBA00022833"/>
    </source>
</evidence>
<reference evidence="10" key="1">
    <citation type="submission" date="2016-10" db="EMBL/GenBank/DDBJ databases">
        <authorList>
            <person name="Varghese N."/>
            <person name="Submissions S."/>
        </authorList>
    </citation>
    <scope>NUCLEOTIDE SEQUENCE [LARGE SCALE GENOMIC DNA]</scope>
    <source>
        <strain evidence="10">CGMCC 1.6199</strain>
    </source>
</reference>
<dbReference type="Gene3D" id="3.40.50.720">
    <property type="entry name" value="NAD(P)-binding Rossmann-like Domain"/>
    <property type="match status" value="1"/>
</dbReference>
<keyword evidence="6" id="KW-0961">Cell wall biogenesis/degradation</keyword>
<dbReference type="EMBL" id="FNHF01000003">
    <property type="protein sequence ID" value="SDM55022.1"/>
    <property type="molecule type" value="Genomic_DNA"/>
</dbReference>
<proteinExistence type="inferred from homology"/>
<evidence type="ECO:0000256" key="5">
    <source>
        <dbReference type="ARBA" id="ARBA00023002"/>
    </source>
</evidence>
<comment type="pathway">
    <text evidence="6">Cell wall biogenesis; poly(ribitol phosphate) teichoic acid biosynthesis.</text>
</comment>
<dbReference type="InterPro" id="IPR036291">
    <property type="entry name" value="NAD(P)-bd_dom_sf"/>
</dbReference>
<feature type="domain" description="Alcohol dehydrogenase-like N-terminal" evidence="8">
    <location>
        <begin position="26"/>
        <end position="131"/>
    </location>
</feature>
<feature type="binding site" evidence="6">
    <location>
        <position position="64"/>
    </location>
    <ligand>
        <name>Zn(2+)</name>
        <dbReference type="ChEBI" id="CHEBI:29105"/>
        <note>catalytic</note>
    </ligand>
</feature>
<dbReference type="GO" id="GO:0071555">
    <property type="term" value="P:cell wall organization"/>
    <property type="evidence" value="ECO:0007669"/>
    <property type="project" value="UniProtKB-KW"/>
</dbReference>
<dbReference type="InterPro" id="IPR013149">
    <property type="entry name" value="ADH-like_C"/>
</dbReference>
<dbReference type="STRING" id="482461.SAMN05216244_2867"/>
<evidence type="ECO:0000313" key="10">
    <source>
        <dbReference type="Proteomes" id="UP000182347"/>
    </source>
</evidence>
<comment type="similarity">
    <text evidence="2 6">Belongs to the zinc-containing alcohol dehydrogenase family.</text>
</comment>
<keyword evidence="10" id="KW-1185">Reference proteome</keyword>
<dbReference type="HAMAP" id="MF_02069">
    <property type="entry name" value="TarJ"/>
    <property type="match status" value="1"/>
</dbReference>
<dbReference type="OrthoDB" id="1700359at2"/>
<dbReference type="PANTHER" id="PTHR43350">
    <property type="entry name" value="NAD-DEPENDENT ALCOHOL DEHYDROGENASE"/>
    <property type="match status" value="1"/>
</dbReference>
<evidence type="ECO:0000256" key="2">
    <source>
        <dbReference type="ARBA" id="ARBA00008072"/>
    </source>
</evidence>
<dbReference type="Pfam" id="PF00107">
    <property type="entry name" value="ADH_zinc_N"/>
    <property type="match status" value="1"/>
</dbReference>
<dbReference type="PANTHER" id="PTHR43350:SF19">
    <property type="entry name" value="D-GULOSIDE 3-DEHYDROGENASE"/>
    <property type="match status" value="1"/>
</dbReference>
<accession>A0A1G9U589</accession>
<dbReference type="InterPro" id="IPR013154">
    <property type="entry name" value="ADH-like_N"/>
</dbReference>
<evidence type="ECO:0000313" key="9">
    <source>
        <dbReference type="EMBL" id="SDM55022.1"/>
    </source>
</evidence>
<feature type="binding site" evidence="6">
    <location>
        <position position="65"/>
    </location>
    <ligand>
        <name>Zn(2+)</name>
        <dbReference type="ChEBI" id="CHEBI:29105"/>
        <note>catalytic</note>
    </ligand>
</feature>
<name>A0A1G9U589_9BACI</name>
<evidence type="ECO:0000256" key="6">
    <source>
        <dbReference type="HAMAP-Rule" id="MF_02069"/>
    </source>
</evidence>
<evidence type="ECO:0000256" key="1">
    <source>
        <dbReference type="ARBA" id="ARBA00001947"/>
    </source>
</evidence>
<evidence type="ECO:0000259" key="7">
    <source>
        <dbReference type="Pfam" id="PF00107"/>
    </source>
</evidence>
<dbReference type="RefSeq" id="WP_074599943.1">
    <property type="nucleotide sequence ID" value="NZ_FNHF01000003.1"/>
</dbReference>
<feature type="binding site" evidence="6">
    <location>
        <position position="144"/>
    </location>
    <ligand>
        <name>Zn(2+)</name>
        <dbReference type="ChEBI" id="CHEBI:29105"/>
        <note>catalytic</note>
    </ligand>
</feature>
<evidence type="ECO:0000256" key="3">
    <source>
        <dbReference type="ARBA" id="ARBA00022723"/>
    </source>
</evidence>
<comment type="cofactor">
    <cofactor evidence="1 6">
        <name>Zn(2+)</name>
        <dbReference type="ChEBI" id="CHEBI:29105"/>
    </cofactor>
</comment>
<gene>
    <name evidence="6" type="primary">tarJ</name>
    <name evidence="9" type="ORF">SAMN05216244_2867</name>
</gene>
<keyword evidence="3 6" id="KW-0479">Metal-binding</keyword>
<organism evidence="9 10">
    <name type="scientific">Sediminibacillus halophilus</name>
    <dbReference type="NCBI Taxonomy" id="482461"/>
    <lineage>
        <taxon>Bacteria</taxon>
        <taxon>Bacillati</taxon>
        <taxon>Bacillota</taxon>
        <taxon>Bacilli</taxon>
        <taxon>Bacillales</taxon>
        <taxon>Bacillaceae</taxon>
        <taxon>Sediminibacillus</taxon>
    </lineage>
</organism>
<sequence length="341" mass="38668">MINQVYRLVSPRQLEVTYSNFSLNSEHVVVRPTFLSICAADQRYYTGTRGKEAMSKKLPMALIHEGIGKVVYDPKDEFEPGTQVVMVPNTPSEEDEIVAENYLRSSKFRSSGFDGFMQDYVFLNRDRLVPLGNSINPHVGAFIELITIAMHSILRFDKRSHARRQTFGVWGDGNLGFITSLILKTLYKDSKVIVFGKTPYKLDHFSFVDEVYQIDGIPEDLELDHAFECVGGKGSQYAINQIIDYIKPEGSMSILGVSEEPVEVNTRMVLEKGITIIGSSRSGRVDFENTVKLLNDYPNIQEYFKTLVGSVNEVKSIEDILETFEKDLTTSWGKTVMEWKI</sequence>
<dbReference type="CDD" id="cd08237">
    <property type="entry name" value="ribitol-5-phosphate_DH"/>
    <property type="match status" value="1"/>
</dbReference>
<protein>
    <recommendedName>
        <fullName evidence="6">Ribulose-5-phosphate reductase</fullName>
        <shortName evidence="6">Ribulose-5-P reductase</shortName>
        <ecNumber evidence="6">1.1.1.405</ecNumber>
    </recommendedName>
    <alternativeName>
        <fullName evidence="6">Ribitol-5-phosphate dehydrogenase</fullName>
    </alternativeName>
</protein>
<comment type="catalytic activity">
    <reaction evidence="6">
        <text>D-ribitol 5-phosphate + NADP(+) = D-ribulose 5-phosphate + NADPH + H(+)</text>
        <dbReference type="Rhea" id="RHEA:19921"/>
        <dbReference type="ChEBI" id="CHEBI:15378"/>
        <dbReference type="ChEBI" id="CHEBI:57695"/>
        <dbReference type="ChEBI" id="CHEBI:57783"/>
        <dbReference type="ChEBI" id="CHEBI:58121"/>
        <dbReference type="ChEBI" id="CHEBI:58349"/>
        <dbReference type="EC" id="1.1.1.405"/>
    </reaction>
</comment>
<dbReference type="Proteomes" id="UP000182347">
    <property type="component" value="Unassembled WGS sequence"/>
</dbReference>
<dbReference type="GO" id="GO:1902012">
    <property type="term" value="P:poly(ribitol phosphate) teichoic acid biosynthetic process"/>
    <property type="evidence" value="ECO:0007669"/>
    <property type="project" value="UniProtKB-UniRule"/>
</dbReference>
<dbReference type="AlphaFoldDB" id="A0A1G9U589"/>
<dbReference type="UniPathway" id="UPA00790"/>
<dbReference type="SUPFAM" id="SSF51735">
    <property type="entry name" value="NAD(P)-binding Rossmann-fold domains"/>
    <property type="match status" value="1"/>
</dbReference>
<dbReference type="Gene3D" id="3.90.180.10">
    <property type="entry name" value="Medium-chain alcohol dehydrogenases, catalytic domain"/>
    <property type="match status" value="1"/>
</dbReference>
<keyword evidence="5 6" id="KW-0560">Oxidoreductase</keyword>
<dbReference type="InterPro" id="IPR011032">
    <property type="entry name" value="GroES-like_sf"/>
</dbReference>
<comment type="function">
    <text evidence="6">Catalyzes the NADPH dependent reduction of D-ribulose 5-phosphate to D-ribitol 5-phosphate.</text>
</comment>
<keyword evidence="6" id="KW-0777">Teichoic acid biosynthesis</keyword>
<feature type="domain" description="Alcohol dehydrogenase-like C-terminal" evidence="7">
    <location>
        <begin position="219"/>
        <end position="295"/>
    </location>
</feature>
<dbReference type="InterPro" id="IPR034710">
    <property type="entry name" value="TarJ"/>
</dbReference>
<dbReference type="GO" id="GO:0050256">
    <property type="term" value="F:ribitol-5-phosphate 2-dehydrogenase [NAD(P)+] activity"/>
    <property type="evidence" value="ECO:0007669"/>
    <property type="project" value="UniProtKB-UniRule"/>
</dbReference>
<feature type="binding site" evidence="6">
    <location>
        <position position="38"/>
    </location>
    <ligand>
        <name>Zn(2+)</name>
        <dbReference type="ChEBI" id="CHEBI:29105"/>
        <note>catalytic</note>
    </ligand>
</feature>
<dbReference type="Pfam" id="PF08240">
    <property type="entry name" value="ADH_N"/>
    <property type="match status" value="1"/>
</dbReference>
<keyword evidence="6" id="KW-0521">NADP</keyword>
<keyword evidence="4 6" id="KW-0862">Zinc</keyword>
<dbReference type="GO" id="GO:0008270">
    <property type="term" value="F:zinc ion binding"/>
    <property type="evidence" value="ECO:0007669"/>
    <property type="project" value="UniProtKB-UniRule"/>
</dbReference>
<dbReference type="EC" id="1.1.1.405" evidence="6"/>
<evidence type="ECO:0000259" key="8">
    <source>
        <dbReference type="Pfam" id="PF08240"/>
    </source>
</evidence>
<dbReference type="SUPFAM" id="SSF50129">
    <property type="entry name" value="GroES-like"/>
    <property type="match status" value="1"/>
</dbReference>